<dbReference type="SMART" id="SM00612">
    <property type="entry name" value="Kelch"/>
    <property type="match status" value="4"/>
</dbReference>
<dbReference type="Proteomes" id="UP000001064">
    <property type="component" value="Unassembled WGS sequence"/>
</dbReference>
<evidence type="ECO:0000313" key="5">
    <source>
        <dbReference type="EMBL" id="EGC29929.1"/>
    </source>
</evidence>
<reference evidence="6" key="1">
    <citation type="journal article" date="2011" name="Genome Biol.">
        <title>Comparative genomics of the social amoebae Dictyostelium discoideum and Dictyostelium purpureum.</title>
        <authorList>
            <consortium name="US DOE Joint Genome Institute (JGI-PGF)"/>
            <person name="Sucgang R."/>
            <person name="Kuo A."/>
            <person name="Tian X."/>
            <person name="Salerno W."/>
            <person name="Parikh A."/>
            <person name="Feasley C.L."/>
            <person name="Dalin E."/>
            <person name="Tu H."/>
            <person name="Huang E."/>
            <person name="Barry K."/>
            <person name="Lindquist E."/>
            <person name="Shapiro H."/>
            <person name="Bruce D."/>
            <person name="Schmutz J."/>
            <person name="Salamov A."/>
            <person name="Fey P."/>
            <person name="Gaudet P."/>
            <person name="Anjard C."/>
            <person name="Babu M.M."/>
            <person name="Basu S."/>
            <person name="Bushmanova Y."/>
            <person name="van der Wel H."/>
            <person name="Katoh-Kurasawa M."/>
            <person name="Dinh C."/>
            <person name="Coutinho P.M."/>
            <person name="Saito T."/>
            <person name="Elias M."/>
            <person name="Schaap P."/>
            <person name="Kay R.R."/>
            <person name="Henrissat B."/>
            <person name="Eichinger L."/>
            <person name="Rivero F."/>
            <person name="Putnam N.H."/>
            <person name="West C.M."/>
            <person name="Loomis W.F."/>
            <person name="Chisholm R.L."/>
            <person name="Shaulsky G."/>
            <person name="Strassmann J.E."/>
            <person name="Queller D.C."/>
            <person name="Kuspa A."/>
            <person name="Grigoriev I.V."/>
        </authorList>
    </citation>
    <scope>NUCLEOTIDE SEQUENCE [LARGE SCALE GENOMIC DNA]</scope>
    <source>
        <strain evidence="6">QSDP1</strain>
    </source>
</reference>
<dbReference type="InterPro" id="IPR001660">
    <property type="entry name" value="SAM"/>
</dbReference>
<dbReference type="SUPFAM" id="SSF47769">
    <property type="entry name" value="SAM/Pointed domain"/>
    <property type="match status" value="1"/>
</dbReference>
<dbReference type="InterPro" id="IPR006652">
    <property type="entry name" value="Kelch_1"/>
</dbReference>
<dbReference type="KEGG" id="dpp:DICPUDRAFT_158419"/>
<accession>F1A1K4</accession>
<evidence type="ECO:0000256" key="1">
    <source>
        <dbReference type="ARBA" id="ARBA00022441"/>
    </source>
</evidence>
<dbReference type="InterPro" id="IPR052124">
    <property type="entry name" value="Rab9_kelch_effector"/>
</dbReference>
<feature type="domain" description="SAM" evidence="4">
    <location>
        <begin position="439"/>
        <end position="475"/>
    </location>
</feature>
<dbReference type="InterPro" id="IPR015915">
    <property type="entry name" value="Kelch-typ_b-propeller"/>
</dbReference>
<dbReference type="Gene3D" id="2.120.10.80">
    <property type="entry name" value="Kelch-type beta propeller"/>
    <property type="match status" value="2"/>
</dbReference>
<evidence type="ECO:0000256" key="2">
    <source>
        <dbReference type="ARBA" id="ARBA00022737"/>
    </source>
</evidence>
<dbReference type="OrthoDB" id="10251809at2759"/>
<name>F1A1K4_DICPU</name>
<dbReference type="InterPro" id="IPR013761">
    <property type="entry name" value="SAM/pointed_sf"/>
</dbReference>
<proteinExistence type="predicted"/>
<dbReference type="SUPFAM" id="SSF117281">
    <property type="entry name" value="Kelch motif"/>
    <property type="match status" value="1"/>
</dbReference>
<dbReference type="InParanoid" id="F1A1K4"/>
<evidence type="ECO:0000259" key="4">
    <source>
        <dbReference type="Pfam" id="PF07647"/>
    </source>
</evidence>
<organism evidence="5 6">
    <name type="scientific">Dictyostelium purpureum</name>
    <name type="common">Slime mold</name>
    <dbReference type="NCBI Taxonomy" id="5786"/>
    <lineage>
        <taxon>Eukaryota</taxon>
        <taxon>Amoebozoa</taxon>
        <taxon>Evosea</taxon>
        <taxon>Eumycetozoa</taxon>
        <taxon>Dictyostelia</taxon>
        <taxon>Dictyosteliales</taxon>
        <taxon>Dictyosteliaceae</taxon>
        <taxon>Dictyostelium</taxon>
    </lineage>
</organism>
<protein>
    <recommendedName>
        <fullName evidence="4">SAM domain-containing protein</fullName>
    </recommendedName>
</protein>
<dbReference type="OMA" id="ITPRNGH"/>
<dbReference type="eggNOG" id="KOG0379">
    <property type="taxonomic scope" value="Eukaryota"/>
</dbReference>
<dbReference type="Gene3D" id="1.10.150.50">
    <property type="entry name" value="Transcription Factor, Ets-1"/>
    <property type="match status" value="1"/>
</dbReference>
<feature type="region of interest" description="Disordered" evidence="3">
    <location>
        <begin position="322"/>
        <end position="351"/>
    </location>
</feature>
<dbReference type="PANTHER" id="PTHR46647">
    <property type="entry name" value="RAB9 EFFECTOR PROTEIN WITH KELCH MOTIFS"/>
    <property type="match status" value="1"/>
</dbReference>
<dbReference type="Pfam" id="PF13415">
    <property type="entry name" value="Beta-prop_FBX42"/>
    <property type="match status" value="1"/>
</dbReference>
<sequence length="503" mass="57241">MWRVEQSSNEPSPRCAHQSESIGDHLYVFGGWNDDNQMLNDIFKFNVNTWEWEEIKVIDNSFITPRNGHSLNSYNRKLIVFGGGSFSGFLNDINIFDPIKLQWTLVNTTGDIPSGRSKHSSTLIFNKLYIFGGGDGIRLYNDMFCLDLETFEWKKIIYNNSSGEAIQPPSARWGHTMVSLGDNKHMVLFAGHAGTKRINDLYLFNIESNEWLTVNFDKDSDATPLPRAGHSTLMVDHHMVIFGGGDGHIINDLYGLDTKCWRWWKIKINNTPDARCAHSATIIKNKLLIFGGGNGIQCFKKLLILENLDQLDNIYQNRNQEPIINNSNNNNNNNNNNINQPTLSSSPPQPSVNNILKINKNFDHIKKSISQISANIEFKSKNIENNNHTVLPQFPSFKEHNSSNSNINNKINKSNKISINNEIRKDLKNSCLTEYQRREEEIDTTVFHLLTEDHLKEIGIKSLGERLLIIKGIKESTLYILKGLPPISTDLDPGKTPKFVDEI</sequence>
<dbReference type="VEuPathDB" id="AmoebaDB:DICPUDRAFT_158419"/>
<gene>
    <name evidence="5" type="ORF">DICPUDRAFT_158419</name>
</gene>
<keyword evidence="6" id="KW-1185">Reference proteome</keyword>
<dbReference type="EMBL" id="GL871376">
    <property type="protein sequence ID" value="EGC29929.1"/>
    <property type="molecule type" value="Genomic_DNA"/>
</dbReference>
<dbReference type="Pfam" id="PF07647">
    <property type="entry name" value="SAM_2"/>
    <property type="match status" value="1"/>
</dbReference>
<keyword evidence="1" id="KW-0880">Kelch repeat</keyword>
<dbReference type="RefSeq" id="XP_003293551.1">
    <property type="nucleotide sequence ID" value="XM_003293503.1"/>
</dbReference>
<evidence type="ECO:0000313" key="6">
    <source>
        <dbReference type="Proteomes" id="UP000001064"/>
    </source>
</evidence>
<keyword evidence="2" id="KW-0677">Repeat</keyword>
<feature type="compositionally biased region" description="Low complexity" evidence="3">
    <location>
        <begin position="323"/>
        <end position="346"/>
    </location>
</feature>
<dbReference type="PANTHER" id="PTHR46647:SF1">
    <property type="entry name" value="RAB9 EFFECTOR PROTEIN WITH KELCH MOTIFS"/>
    <property type="match status" value="1"/>
</dbReference>
<dbReference type="CDD" id="cd09487">
    <property type="entry name" value="SAM_superfamily"/>
    <property type="match status" value="1"/>
</dbReference>
<dbReference type="AlphaFoldDB" id="F1A1K4"/>
<evidence type="ECO:0000256" key="3">
    <source>
        <dbReference type="SAM" id="MobiDB-lite"/>
    </source>
</evidence>
<dbReference type="GeneID" id="10504862"/>